<keyword evidence="3" id="KW-0677">Repeat</keyword>
<evidence type="ECO:0000256" key="3">
    <source>
        <dbReference type="ARBA" id="ARBA00022737"/>
    </source>
</evidence>
<dbReference type="PANTHER" id="PTHR46227:SF2">
    <property type="entry name" value="FI03335P"/>
    <property type="match status" value="1"/>
</dbReference>
<dbReference type="SMART" id="SM00228">
    <property type="entry name" value="PDZ"/>
    <property type="match status" value="3"/>
</dbReference>
<feature type="domain" description="PDZ" evidence="4">
    <location>
        <begin position="154"/>
        <end position="240"/>
    </location>
</feature>
<dbReference type="Proteomes" id="UP000694388">
    <property type="component" value="Unplaced"/>
</dbReference>
<dbReference type="Ensembl" id="ENSEBUT00000007259.1">
    <property type="protein sequence ID" value="ENSEBUP00000006796.1"/>
    <property type="gene ID" value="ENSEBUG00000004474.1"/>
</dbReference>
<evidence type="ECO:0000256" key="2">
    <source>
        <dbReference type="ARBA" id="ARBA00022490"/>
    </source>
</evidence>
<evidence type="ECO:0000259" key="4">
    <source>
        <dbReference type="PROSITE" id="PS50106"/>
    </source>
</evidence>
<dbReference type="InterPro" id="IPR043545">
    <property type="entry name" value="GRIP1/2"/>
</dbReference>
<dbReference type="SUPFAM" id="SSF50156">
    <property type="entry name" value="PDZ domain-like"/>
    <property type="match status" value="3"/>
</dbReference>
<dbReference type="PROSITE" id="PS50106">
    <property type="entry name" value="PDZ"/>
    <property type="match status" value="3"/>
</dbReference>
<feature type="domain" description="PDZ" evidence="4">
    <location>
        <begin position="57"/>
        <end position="140"/>
    </location>
</feature>
<feature type="domain" description="PDZ" evidence="4">
    <location>
        <begin position="254"/>
        <end position="339"/>
    </location>
</feature>
<dbReference type="GO" id="GO:0005737">
    <property type="term" value="C:cytoplasm"/>
    <property type="evidence" value="ECO:0007669"/>
    <property type="project" value="UniProtKB-SubCell"/>
</dbReference>
<comment type="subcellular location">
    <subcellularLocation>
        <location evidence="1">Cytoplasm</location>
    </subcellularLocation>
</comment>
<dbReference type="AlphaFoldDB" id="A0A8C4NF35"/>
<evidence type="ECO:0000256" key="1">
    <source>
        <dbReference type="ARBA" id="ARBA00004496"/>
    </source>
</evidence>
<dbReference type="FunFam" id="2.30.42.10:FF:000021">
    <property type="entry name" value="Glutamate receptor interacting protein 1"/>
    <property type="match status" value="1"/>
</dbReference>
<evidence type="ECO:0000313" key="5">
    <source>
        <dbReference type="Ensembl" id="ENSEBUP00000006796.1"/>
    </source>
</evidence>
<dbReference type="GO" id="GO:0098887">
    <property type="term" value="P:neurotransmitter receptor transport, endosome to postsynaptic membrane"/>
    <property type="evidence" value="ECO:0007669"/>
    <property type="project" value="TreeGrafter"/>
</dbReference>
<evidence type="ECO:0000313" key="6">
    <source>
        <dbReference type="Proteomes" id="UP000694388"/>
    </source>
</evidence>
<dbReference type="FunFam" id="2.30.42.10:FF:000023">
    <property type="entry name" value="Glutamate receptor interacting protein 1"/>
    <property type="match status" value="1"/>
</dbReference>
<keyword evidence="2" id="KW-0963">Cytoplasm</keyword>
<name>A0A8C4NF35_EPTBU</name>
<dbReference type="PANTHER" id="PTHR46227">
    <property type="entry name" value="GLUTAMATE RECEPTOR-INTERACTING PROTEIN GRIP"/>
    <property type="match status" value="1"/>
</dbReference>
<protein>
    <recommendedName>
        <fullName evidence="4">PDZ domain-containing protein</fullName>
    </recommendedName>
</protein>
<dbReference type="Pfam" id="PF00595">
    <property type="entry name" value="PDZ"/>
    <property type="match status" value="2"/>
</dbReference>
<dbReference type="Pfam" id="PF17820">
    <property type="entry name" value="PDZ_6"/>
    <property type="match status" value="1"/>
</dbReference>
<keyword evidence="6" id="KW-1185">Reference proteome</keyword>
<dbReference type="Gene3D" id="2.30.42.10">
    <property type="match status" value="3"/>
</dbReference>
<dbReference type="CDD" id="cd06681">
    <property type="entry name" value="PDZ2_GRIP1-2-like"/>
    <property type="match status" value="1"/>
</dbReference>
<organism evidence="5 6">
    <name type="scientific">Eptatretus burgeri</name>
    <name type="common">Inshore hagfish</name>
    <dbReference type="NCBI Taxonomy" id="7764"/>
    <lineage>
        <taxon>Eukaryota</taxon>
        <taxon>Metazoa</taxon>
        <taxon>Chordata</taxon>
        <taxon>Craniata</taxon>
        <taxon>Vertebrata</taxon>
        <taxon>Cyclostomata</taxon>
        <taxon>Myxini</taxon>
        <taxon>Myxiniformes</taxon>
        <taxon>Myxinidae</taxon>
        <taxon>Eptatretinae</taxon>
        <taxon>Eptatretus</taxon>
    </lineage>
</organism>
<proteinExistence type="predicted"/>
<dbReference type="InterPro" id="IPR001478">
    <property type="entry name" value="PDZ"/>
</dbReference>
<dbReference type="GeneTree" id="ENSGT00940000155615"/>
<accession>A0A8C4NF35</accession>
<dbReference type="InterPro" id="IPR041489">
    <property type="entry name" value="PDZ_6"/>
</dbReference>
<reference evidence="5" key="1">
    <citation type="submission" date="2025-08" db="UniProtKB">
        <authorList>
            <consortium name="Ensembl"/>
        </authorList>
    </citation>
    <scope>IDENTIFICATION</scope>
</reference>
<reference evidence="5" key="2">
    <citation type="submission" date="2025-09" db="UniProtKB">
        <authorList>
            <consortium name="Ensembl"/>
        </authorList>
    </citation>
    <scope>IDENTIFICATION</scope>
</reference>
<dbReference type="InterPro" id="IPR036034">
    <property type="entry name" value="PDZ_sf"/>
</dbReference>
<sequence>MITVSFKCRFRMLKGVIKDDSSCMRGSVSAQDSPSAQVQAASSLRHSIPEECKGRVTVELVKKEASSLGLSISGGADKESLAWVSNLRPGGVASRSDELCIGDLLRAVNGIRLSRLQHDEIVSLLGNVGKRAVLDVEYLLPSLPDGNTITKTLEVSLQKEVNSFGFILRGGFHPDSCKSRPLVIVLIRPGGPADREGSLRIGDRLVGVDGACVQAFSLEDVLALLKCCGHESQLLVEYDCCNPGTLRSESVPMTVELVETAGASLGIALSTTTFEMGQQAVIIENVRAGSAADRCGMLRAGDQLLAVDGVGLEHQGLEEAVRLLAGAGDKVRLLVMPNGEMTPESYELGIGKFFFITFTQTL</sequence>